<evidence type="ECO:0000256" key="1">
    <source>
        <dbReference type="ARBA" id="ARBA00007405"/>
    </source>
</evidence>
<evidence type="ECO:0000313" key="8">
    <source>
        <dbReference type="Proteomes" id="UP001194469"/>
    </source>
</evidence>
<sequence length="102" mass="10741">MHVHVPNGVCSKQIQFDVRDGLLRDVRFAGGCPGNLEALGRLLDGMPVQDAIDKLVGITCGNKPTSCPDQLAKALSDLREGRPLAAPAHAVGFGLKPLNPFG</sequence>
<keyword evidence="3" id="KW-0237">DNA synthesis</keyword>
<name>A0ABS0J1Z7_9BACT</name>
<organism evidence="7 8">
    <name type="scientific">Nitratidesulfovibrio oxamicus</name>
    <dbReference type="NCBI Taxonomy" id="32016"/>
    <lineage>
        <taxon>Bacteria</taxon>
        <taxon>Pseudomonadati</taxon>
        <taxon>Thermodesulfobacteriota</taxon>
        <taxon>Desulfovibrionia</taxon>
        <taxon>Desulfovibrionales</taxon>
        <taxon>Desulfovibrionaceae</taxon>
        <taxon>Nitratidesulfovibrio</taxon>
    </lineage>
</organism>
<protein>
    <recommendedName>
        <fullName evidence="2">ribonucleoside-diphosphate reductase</fullName>
        <ecNumber evidence="2">1.17.4.1</ecNumber>
    </recommendedName>
</protein>
<reference evidence="7 8" key="1">
    <citation type="submission" date="2019-08" db="EMBL/GenBank/DDBJ databases">
        <authorList>
            <person name="Luo N."/>
        </authorList>
    </citation>
    <scope>NUCLEOTIDE SEQUENCE [LARGE SCALE GENOMIC DNA]</scope>
    <source>
        <strain evidence="7 8">NCIMB 9442</strain>
    </source>
</reference>
<gene>
    <name evidence="7" type="ORF">FVW20_03815</name>
</gene>
<evidence type="ECO:0000313" key="7">
    <source>
        <dbReference type="EMBL" id="MBG3876177.1"/>
    </source>
</evidence>
<comment type="caution">
    <text evidence="7">The sequence shown here is derived from an EMBL/GenBank/DDBJ whole genome shotgun (WGS) entry which is preliminary data.</text>
</comment>
<proteinExistence type="inferred from homology"/>
<evidence type="ECO:0000256" key="3">
    <source>
        <dbReference type="ARBA" id="ARBA00022634"/>
    </source>
</evidence>
<dbReference type="InterPro" id="IPR024434">
    <property type="entry name" value="TSCPD_dom"/>
</dbReference>
<comment type="similarity">
    <text evidence="1">Belongs to the ribonucleoside diphosphate reductase class-2 family.</text>
</comment>
<evidence type="ECO:0000256" key="2">
    <source>
        <dbReference type="ARBA" id="ARBA00012274"/>
    </source>
</evidence>
<accession>A0ABS0J1Z7</accession>
<dbReference type="EC" id="1.17.4.1" evidence="2"/>
<dbReference type="Pfam" id="PF12637">
    <property type="entry name" value="TSCPD"/>
    <property type="match status" value="1"/>
</dbReference>
<dbReference type="EMBL" id="VRYY01000081">
    <property type="protein sequence ID" value="MBG3876177.1"/>
    <property type="molecule type" value="Genomic_DNA"/>
</dbReference>
<keyword evidence="4" id="KW-0547">Nucleotide-binding</keyword>
<keyword evidence="8" id="KW-1185">Reference proteome</keyword>
<dbReference type="RefSeq" id="WP_196608365.1">
    <property type="nucleotide sequence ID" value="NZ_VRYY01000081.1"/>
</dbReference>
<feature type="domain" description="TSCPD" evidence="6">
    <location>
        <begin position="4"/>
        <end position="77"/>
    </location>
</feature>
<evidence type="ECO:0000256" key="4">
    <source>
        <dbReference type="ARBA" id="ARBA00022741"/>
    </source>
</evidence>
<comment type="catalytic activity">
    <reaction evidence="5">
        <text>a 2'-deoxyribonucleoside 5'-diphosphate + [thioredoxin]-disulfide + H2O = a ribonucleoside 5'-diphosphate + [thioredoxin]-dithiol</text>
        <dbReference type="Rhea" id="RHEA:23252"/>
        <dbReference type="Rhea" id="RHEA-COMP:10698"/>
        <dbReference type="Rhea" id="RHEA-COMP:10700"/>
        <dbReference type="ChEBI" id="CHEBI:15377"/>
        <dbReference type="ChEBI" id="CHEBI:29950"/>
        <dbReference type="ChEBI" id="CHEBI:50058"/>
        <dbReference type="ChEBI" id="CHEBI:57930"/>
        <dbReference type="ChEBI" id="CHEBI:73316"/>
        <dbReference type="EC" id="1.17.4.1"/>
    </reaction>
</comment>
<evidence type="ECO:0000259" key="6">
    <source>
        <dbReference type="Pfam" id="PF12637"/>
    </source>
</evidence>
<dbReference type="InterPro" id="IPR023806">
    <property type="entry name" value="CHP03905"/>
</dbReference>
<dbReference type="Proteomes" id="UP001194469">
    <property type="component" value="Unassembled WGS sequence"/>
</dbReference>
<dbReference type="NCBIfam" id="TIGR03905">
    <property type="entry name" value="TIGR03905_4_Cys"/>
    <property type="match status" value="1"/>
</dbReference>
<evidence type="ECO:0000256" key="5">
    <source>
        <dbReference type="ARBA" id="ARBA00047754"/>
    </source>
</evidence>